<gene>
    <name evidence="1" type="ORF">KKP3000_002055</name>
</gene>
<evidence type="ECO:0000313" key="2">
    <source>
        <dbReference type="Proteomes" id="UP001579974"/>
    </source>
</evidence>
<comment type="caution">
    <text evidence="1">The sequence shown here is derived from an EMBL/GenBank/DDBJ whole genome shotgun (WGS) entry which is preliminary data.</text>
</comment>
<dbReference type="SUPFAM" id="SSF101478">
    <property type="entry name" value="ADP-ribosylglycohydrolase"/>
    <property type="match status" value="1"/>
</dbReference>
<name>A0ABV5AKQ6_9BACL</name>
<dbReference type="RefSeq" id="WP_275473294.1">
    <property type="nucleotide sequence ID" value="NZ_CP162940.1"/>
</dbReference>
<protein>
    <submittedName>
        <fullName evidence="1">ADP-ribosylglycohydrolase family protein</fullName>
    </submittedName>
</protein>
<evidence type="ECO:0000313" key="1">
    <source>
        <dbReference type="EMBL" id="MFB5192839.1"/>
    </source>
</evidence>
<dbReference type="PANTHER" id="PTHR16222:SF12">
    <property type="entry name" value="ADP-RIBOSYLGLYCOHYDROLASE-RELATED"/>
    <property type="match status" value="1"/>
</dbReference>
<dbReference type="Pfam" id="PF03747">
    <property type="entry name" value="ADP_ribosyl_GH"/>
    <property type="match status" value="1"/>
</dbReference>
<dbReference type="InterPro" id="IPR036705">
    <property type="entry name" value="Ribosyl_crysJ1_sf"/>
</dbReference>
<dbReference type="Proteomes" id="UP001579974">
    <property type="component" value="Unassembled WGS sequence"/>
</dbReference>
<reference evidence="1 2" key="1">
    <citation type="journal article" date="2024" name="Int. J. Mol. Sci.">
        <title>Exploration of Alicyclobacillus spp. Genome in Search of Antibiotic Resistance.</title>
        <authorList>
            <person name="Bucka-Kolendo J."/>
            <person name="Kiousi D.E."/>
            <person name="Dekowska A."/>
            <person name="Mikolajczuk-Szczyrba A."/>
            <person name="Karadedos D.M."/>
            <person name="Michael P."/>
            <person name="Galanis A."/>
            <person name="Sokolowska B."/>
        </authorList>
    </citation>
    <scope>NUCLEOTIDE SEQUENCE [LARGE SCALE GENOMIC DNA]</scope>
    <source>
        <strain evidence="1 2">KKP 3000</strain>
    </source>
</reference>
<proteinExistence type="predicted"/>
<sequence length="337" mass="36103">MDRQSWFNRAYGCLIGQAVGDALGAPTEGCSVREIRDTYGWVDDFVTDDPVGTDDTEYAMLTARIILKYGQSLAPEDMTREWTEHLVGQEGGFYGGGFSEMDAIYNLRKGLKAPVTGSDNHEMWSDGTAMRIAPIGIYCAGDPAEAARLAGIEARVSHARDGVYSGQALAASVAHAMVGKDWEQVIQAGLREIPSDSWTYRKIIESVDIGLKYSDVRDAVLELHDGVSIFYYPWADVAPEATALAYGVFAAARGEYVSSVLGGANVGRDADTIAAMAGAMAGALHGAEAVPVSWRDQINVIRGHCIKATAGMNVAHVAEQFVDVIMGRGSRGGTLLR</sequence>
<dbReference type="InterPro" id="IPR050792">
    <property type="entry name" value="ADP-ribosylglycohydrolase"/>
</dbReference>
<dbReference type="EMBL" id="JBDXSU010000029">
    <property type="protein sequence ID" value="MFB5192839.1"/>
    <property type="molecule type" value="Genomic_DNA"/>
</dbReference>
<keyword evidence="2" id="KW-1185">Reference proteome</keyword>
<dbReference type="PANTHER" id="PTHR16222">
    <property type="entry name" value="ADP-RIBOSYLGLYCOHYDROLASE"/>
    <property type="match status" value="1"/>
</dbReference>
<dbReference type="Gene3D" id="1.10.4080.10">
    <property type="entry name" value="ADP-ribosylation/Crystallin J1"/>
    <property type="match status" value="1"/>
</dbReference>
<dbReference type="InterPro" id="IPR005502">
    <property type="entry name" value="Ribosyl_crysJ1"/>
</dbReference>
<organism evidence="1 2">
    <name type="scientific">Alicyclobacillus fastidiosus</name>
    <dbReference type="NCBI Taxonomy" id="392011"/>
    <lineage>
        <taxon>Bacteria</taxon>
        <taxon>Bacillati</taxon>
        <taxon>Bacillota</taxon>
        <taxon>Bacilli</taxon>
        <taxon>Bacillales</taxon>
        <taxon>Alicyclobacillaceae</taxon>
        <taxon>Alicyclobacillus</taxon>
    </lineage>
</organism>
<accession>A0ABV5AKQ6</accession>